<evidence type="ECO:0000256" key="3">
    <source>
        <dbReference type="ARBA" id="ARBA00022723"/>
    </source>
</evidence>
<keyword evidence="1" id="KW-0813">Transport</keyword>
<protein>
    <submittedName>
        <fullName evidence="10">Electron transport complex protein RnfC</fullName>
    </submittedName>
</protein>
<feature type="compositionally biased region" description="Basic and acidic residues" evidence="8">
    <location>
        <begin position="453"/>
        <end position="478"/>
    </location>
</feature>
<dbReference type="InterPro" id="IPR019554">
    <property type="entry name" value="Soluble_ligand-bd"/>
</dbReference>
<evidence type="ECO:0000256" key="6">
    <source>
        <dbReference type="ARBA" id="ARBA00023004"/>
    </source>
</evidence>
<feature type="compositionally biased region" description="Basic and acidic residues" evidence="8">
    <location>
        <begin position="516"/>
        <end position="529"/>
    </location>
</feature>
<evidence type="ECO:0000313" key="10">
    <source>
        <dbReference type="EMBL" id="VAW50739.1"/>
    </source>
</evidence>
<dbReference type="HAMAP" id="MF_00461">
    <property type="entry name" value="RsxC_RnfC"/>
    <property type="match status" value="1"/>
</dbReference>
<dbReference type="GO" id="GO:0046872">
    <property type="term" value="F:metal ion binding"/>
    <property type="evidence" value="ECO:0007669"/>
    <property type="project" value="UniProtKB-KW"/>
</dbReference>
<dbReference type="InterPro" id="IPR017896">
    <property type="entry name" value="4Fe4S_Fe-S-bd"/>
</dbReference>
<dbReference type="InterPro" id="IPR037225">
    <property type="entry name" value="Nuo51_FMN-bd_sf"/>
</dbReference>
<evidence type="ECO:0000256" key="5">
    <source>
        <dbReference type="ARBA" id="ARBA00022982"/>
    </source>
</evidence>
<sequence>MNRNRNQLEKRKLSTFDGGLKLVGHKHISSGSAIASLAPSKHYIIPLQQHIGAISQVLVKSGDRVLKGQMIAKRGDLISAAIHAPVSGVVTDIKQHAVPHVSGLSDECIFIENNFKDEWTERDPLGDDYNHTSSSNLRKIIRDAGIVGLGGATFPASVKQTEINLKTLILNGAECEPYISCDDVLMRERATEIISGADIIGHIIKARLCIIAIEDNKPEAIKAIQAVIDEDGTGFFRIQVVPTIYPSGGEKQLIKIITGKEVPMNRFPAEIDVLCHNVATAYAIHRTIYFAEPLISRITTITGQGITRPQNVEVLIGTPMQACIEHCGGYTENSDELIMGGPMMGFSLNSDSLPIVKATNCLLVTTKEKEAIEQNHMPCIRCGKCVEVCPVRLLPQQLYWYASSKNTDRLLDHNLFDCIECGCCAYVCPSDIPLVQYYRAAKTTYIQQEQERKASDIARQRHEAHQFRLEKQKKERAERLRKKREILKNKSNNKAADKNDPKQAAIADAVARAQAKKAERLKDTNKKTD</sequence>
<evidence type="ECO:0000259" key="9">
    <source>
        <dbReference type="PROSITE" id="PS51379"/>
    </source>
</evidence>
<keyword evidence="4" id="KW-0677">Repeat</keyword>
<evidence type="ECO:0000256" key="7">
    <source>
        <dbReference type="ARBA" id="ARBA00023014"/>
    </source>
</evidence>
<dbReference type="Pfam" id="PF12838">
    <property type="entry name" value="Fer4_7"/>
    <property type="match status" value="1"/>
</dbReference>
<dbReference type="PROSITE" id="PS00198">
    <property type="entry name" value="4FE4S_FER_1"/>
    <property type="match status" value="1"/>
</dbReference>
<dbReference type="SUPFAM" id="SSF46548">
    <property type="entry name" value="alpha-helical ferredoxin"/>
    <property type="match status" value="1"/>
</dbReference>
<evidence type="ECO:0000256" key="8">
    <source>
        <dbReference type="SAM" id="MobiDB-lite"/>
    </source>
</evidence>
<dbReference type="NCBIfam" id="NF003454">
    <property type="entry name" value="PRK05035.1"/>
    <property type="match status" value="1"/>
</dbReference>
<feature type="region of interest" description="Disordered" evidence="8">
    <location>
        <begin position="453"/>
        <end position="529"/>
    </location>
</feature>
<dbReference type="InterPro" id="IPR026902">
    <property type="entry name" value="RnfC_N"/>
</dbReference>
<keyword evidence="6" id="KW-0408">Iron</keyword>
<dbReference type="PANTHER" id="PTHR43034">
    <property type="entry name" value="ION-TRANSLOCATING OXIDOREDUCTASE COMPLEX SUBUNIT C"/>
    <property type="match status" value="1"/>
</dbReference>
<dbReference type="GO" id="GO:0016020">
    <property type="term" value="C:membrane"/>
    <property type="evidence" value="ECO:0007669"/>
    <property type="project" value="InterPro"/>
</dbReference>
<gene>
    <name evidence="10" type="ORF">MNBD_GAMMA05-2667</name>
</gene>
<dbReference type="InterPro" id="IPR011538">
    <property type="entry name" value="Nuo51_FMN-bd"/>
</dbReference>
<evidence type="ECO:0000256" key="4">
    <source>
        <dbReference type="ARBA" id="ARBA00022737"/>
    </source>
</evidence>
<feature type="domain" description="4Fe-4S ferredoxin-type" evidence="9">
    <location>
        <begin position="407"/>
        <end position="438"/>
    </location>
</feature>
<dbReference type="Pfam" id="PF10531">
    <property type="entry name" value="SLBB"/>
    <property type="match status" value="1"/>
</dbReference>
<dbReference type="GO" id="GO:0009055">
    <property type="term" value="F:electron transfer activity"/>
    <property type="evidence" value="ECO:0007669"/>
    <property type="project" value="InterPro"/>
</dbReference>
<proteinExistence type="inferred from homology"/>
<organism evidence="10">
    <name type="scientific">hydrothermal vent metagenome</name>
    <dbReference type="NCBI Taxonomy" id="652676"/>
    <lineage>
        <taxon>unclassified sequences</taxon>
        <taxon>metagenomes</taxon>
        <taxon>ecological metagenomes</taxon>
    </lineage>
</organism>
<dbReference type="PANTHER" id="PTHR43034:SF2">
    <property type="entry name" value="ION-TRANSLOCATING OXIDOREDUCTASE COMPLEX SUBUNIT C"/>
    <property type="match status" value="1"/>
</dbReference>
<evidence type="ECO:0000256" key="2">
    <source>
        <dbReference type="ARBA" id="ARBA00022485"/>
    </source>
</evidence>
<dbReference type="InterPro" id="IPR010208">
    <property type="entry name" value="Ion_transpt_RnfC/RsxC"/>
</dbReference>
<name>A0A3B0WN11_9ZZZZ</name>
<dbReference type="NCBIfam" id="TIGR01945">
    <property type="entry name" value="rnfC"/>
    <property type="match status" value="1"/>
</dbReference>
<dbReference type="Gene3D" id="3.30.70.20">
    <property type="match status" value="1"/>
</dbReference>
<keyword evidence="2" id="KW-0004">4Fe-4S</keyword>
<dbReference type="InterPro" id="IPR017900">
    <property type="entry name" value="4Fe4S_Fe_S_CS"/>
</dbReference>
<reference evidence="10" key="1">
    <citation type="submission" date="2018-06" db="EMBL/GenBank/DDBJ databases">
        <authorList>
            <person name="Zhirakovskaya E."/>
        </authorList>
    </citation>
    <scope>NUCLEOTIDE SEQUENCE</scope>
</reference>
<dbReference type="Gene3D" id="2.40.50.100">
    <property type="match status" value="1"/>
</dbReference>
<keyword evidence="7" id="KW-0411">Iron-sulfur</keyword>
<feature type="domain" description="4Fe-4S ferredoxin-type" evidence="9">
    <location>
        <begin position="370"/>
        <end position="399"/>
    </location>
</feature>
<keyword evidence="5" id="KW-0249">Electron transport</keyword>
<dbReference type="Pfam" id="PF13375">
    <property type="entry name" value="RnfC_N"/>
    <property type="match status" value="1"/>
</dbReference>
<dbReference type="SUPFAM" id="SSF142019">
    <property type="entry name" value="Nqo1 FMN-binding domain-like"/>
    <property type="match status" value="1"/>
</dbReference>
<dbReference type="Pfam" id="PF01512">
    <property type="entry name" value="Complex1_51K"/>
    <property type="match status" value="1"/>
</dbReference>
<dbReference type="AlphaFoldDB" id="A0A3B0WN11"/>
<feature type="compositionally biased region" description="Low complexity" evidence="8">
    <location>
        <begin position="502"/>
        <end position="513"/>
    </location>
</feature>
<evidence type="ECO:0000256" key="1">
    <source>
        <dbReference type="ARBA" id="ARBA00022448"/>
    </source>
</evidence>
<keyword evidence="3" id="KW-0479">Metal-binding</keyword>
<dbReference type="Gene3D" id="3.40.50.11540">
    <property type="entry name" value="NADH-ubiquinone oxidoreductase 51kDa subunit"/>
    <property type="match status" value="1"/>
</dbReference>
<dbReference type="EMBL" id="UOFE01000006">
    <property type="protein sequence ID" value="VAW50739.1"/>
    <property type="molecule type" value="Genomic_DNA"/>
</dbReference>
<accession>A0A3B0WN11</accession>
<dbReference type="PROSITE" id="PS51379">
    <property type="entry name" value="4FE4S_FER_2"/>
    <property type="match status" value="2"/>
</dbReference>
<dbReference type="GO" id="GO:0051539">
    <property type="term" value="F:4 iron, 4 sulfur cluster binding"/>
    <property type="evidence" value="ECO:0007669"/>
    <property type="project" value="UniProtKB-KW"/>
</dbReference>